<evidence type="ECO:0000313" key="1">
    <source>
        <dbReference type="EMBL" id="KAI7940778.1"/>
    </source>
</evidence>
<organism evidence="1 2">
    <name type="scientific">Puccinia striiformis f. sp. tritici</name>
    <dbReference type="NCBI Taxonomy" id="168172"/>
    <lineage>
        <taxon>Eukaryota</taxon>
        <taxon>Fungi</taxon>
        <taxon>Dikarya</taxon>
        <taxon>Basidiomycota</taxon>
        <taxon>Pucciniomycotina</taxon>
        <taxon>Pucciniomycetes</taxon>
        <taxon>Pucciniales</taxon>
        <taxon>Pucciniaceae</taxon>
        <taxon>Puccinia</taxon>
    </lineage>
</organism>
<dbReference type="EMBL" id="CM045877">
    <property type="protein sequence ID" value="KAI7940778.1"/>
    <property type="molecule type" value="Genomic_DNA"/>
</dbReference>
<gene>
    <name evidence="1" type="ORF">MJO28_013063</name>
</gene>
<comment type="caution">
    <text evidence="1">The sequence shown here is derived from an EMBL/GenBank/DDBJ whole genome shotgun (WGS) entry which is preliminary data.</text>
</comment>
<name>A0ACC0DZ65_9BASI</name>
<evidence type="ECO:0000313" key="2">
    <source>
        <dbReference type="Proteomes" id="UP001060170"/>
    </source>
</evidence>
<keyword evidence="2" id="KW-1185">Reference proteome</keyword>
<accession>A0ACC0DZ65</accession>
<protein>
    <submittedName>
        <fullName evidence="1">Uncharacterized protein</fullName>
    </submittedName>
</protein>
<reference evidence="2" key="2">
    <citation type="journal article" date="2018" name="Mol. Plant Microbe Interact.">
        <title>Genome sequence resources for the wheat stripe rust pathogen (Puccinia striiformis f. sp. tritici) and the barley stripe rust pathogen (Puccinia striiformis f. sp. hordei).</title>
        <authorList>
            <person name="Xia C."/>
            <person name="Wang M."/>
            <person name="Yin C."/>
            <person name="Cornejo O.E."/>
            <person name="Hulbert S.H."/>
            <person name="Chen X."/>
        </authorList>
    </citation>
    <scope>NUCLEOTIDE SEQUENCE [LARGE SCALE GENOMIC DNA]</scope>
    <source>
        <strain evidence="2">93-210</strain>
    </source>
</reference>
<sequence length="463" mass="51969">MLSPPFPRLPVTDIAIDFVGPLRSASHYDMLLTCTCRLSGYTRLIPVLQSDTAEKTATRLFNGWISIFGAPSTIISDRDKTWTSKLWKLLMDKLNISFHMTSAFHPQADGRSERTNKTGKWLESLPAVEFAINSAINVSTGFSPFELLFGRKPQLFPSSTGPADTPLALTNWLKVREGLWSNARDKLWASQVRQAVQHNKKHQDPPPLVPGSYVLLNSGDWRGRHQGGVDKLKERFEGPYRVIQVCNHGQSVELDLPYGNKHHSTLHVSKNLSLQNHAFCILVPRPRLVRDLFENLTISAKQRQRELDFQSKYPISPAAAERLRRIRAQPIPSTRLREDSYPVGTHRPEHGSIPQGREPIGDIPSPSVERFNSSTSLYRQTGMEPPSIHGSAIGPHPSSVHGPAFNPYPDRVEPTSNTGHESSSFRESYGEPSEGRRGGSVHPPSELAKTMLDNQWYLFERAR</sequence>
<proteinExistence type="predicted"/>
<dbReference type="Proteomes" id="UP001060170">
    <property type="component" value="Chromosome 13"/>
</dbReference>
<reference evidence="2" key="1">
    <citation type="journal article" date="2018" name="BMC Genomics">
        <title>Genomic insights into host adaptation between the wheat stripe rust pathogen (Puccinia striiformis f. sp. tritici) and the barley stripe rust pathogen (Puccinia striiformis f. sp. hordei).</title>
        <authorList>
            <person name="Xia C."/>
            <person name="Wang M."/>
            <person name="Yin C."/>
            <person name="Cornejo O.E."/>
            <person name="Hulbert S.H."/>
            <person name="Chen X."/>
        </authorList>
    </citation>
    <scope>NUCLEOTIDE SEQUENCE [LARGE SCALE GENOMIC DNA]</scope>
    <source>
        <strain evidence="2">93-210</strain>
    </source>
</reference>
<reference evidence="1 2" key="3">
    <citation type="journal article" date="2022" name="Microbiol. Spectr.">
        <title>Folding features and dynamics of 3D genome architecture in plant fungal pathogens.</title>
        <authorList>
            <person name="Xia C."/>
        </authorList>
    </citation>
    <scope>NUCLEOTIDE SEQUENCE [LARGE SCALE GENOMIC DNA]</scope>
    <source>
        <strain evidence="1 2">93-210</strain>
    </source>
</reference>